<dbReference type="InterPro" id="IPR036097">
    <property type="entry name" value="HisK_dim/P_sf"/>
</dbReference>
<dbReference type="InterPro" id="IPR003594">
    <property type="entry name" value="HATPase_dom"/>
</dbReference>
<dbReference type="Gene3D" id="3.30.565.10">
    <property type="entry name" value="Histidine kinase-like ATPase, C-terminal domain"/>
    <property type="match status" value="1"/>
</dbReference>
<dbReference type="PRINTS" id="PR00344">
    <property type="entry name" value="BCTRLSENSOR"/>
</dbReference>
<comment type="catalytic activity">
    <reaction evidence="1">
        <text>ATP + protein L-histidine = ADP + protein N-phospho-L-histidine.</text>
        <dbReference type="EC" id="2.7.13.3"/>
    </reaction>
</comment>
<keyword evidence="5" id="KW-0597">Phosphoprotein</keyword>
<evidence type="ECO:0000259" key="11">
    <source>
        <dbReference type="PROSITE" id="PS50109"/>
    </source>
</evidence>
<dbReference type="SMART" id="SM00387">
    <property type="entry name" value="HATPase_c"/>
    <property type="match status" value="1"/>
</dbReference>
<keyword evidence="9 12" id="KW-0067">ATP-binding</keyword>
<evidence type="ECO:0000313" key="12">
    <source>
        <dbReference type="EMBL" id="MEM5498442.1"/>
    </source>
</evidence>
<proteinExistence type="predicted"/>
<dbReference type="InterPro" id="IPR005467">
    <property type="entry name" value="His_kinase_dom"/>
</dbReference>
<comment type="subcellular location">
    <subcellularLocation>
        <location evidence="2">Cell membrane</location>
        <topology evidence="2">Multi-pass membrane protein</topology>
    </subcellularLocation>
</comment>
<dbReference type="InterPro" id="IPR003661">
    <property type="entry name" value="HisK_dim/P_dom"/>
</dbReference>
<dbReference type="SMART" id="SM00388">
    <property type="entry name" value="HisKA"/>
    <property type="match status" value="1"/>
</dbReference>
<evidence type="ECO:0000256" key="1">
    <source>
        <dbReference type="ARBA" id="ARBA00000085"/>
    </source>
</evidence>
<evidence type="ECO:0000256" key="6">
    <source>
        <dbReference type="ARBA" id="ARBA00022679"/>
    </source>
</evidence>
<keyword evidence="10" id="KW-0472">Membrane</keyword>
<dbReference type="SUPFAM" id="SSF47384">
    <property type="entry name" value="Homodimeric domain of signal transducing histidine kinase"/>
    <property type="match status" value="1"/>
</dbReference>
<feature type="domain" description="Histidine kinase" evidence="11">
    <location>
        <begin position="205"/>
        <end position="411"/>
    </location>
</feature>
<keyword evidence="13" id="KW-1185">Reference proteome</keyword>
<keyword evidence="10" id="KW-1133">Transmembrane helix</keyword>
<evidence type="ECO:0000313" key="13">
    <source>
        <dbReference type="Proteomes" id="UP001461163"/>
    </source>
</evidence>
<evidence type="ECO:0000256" key="7">
    <source>
        <dbReference type="ARBA" id="ARBA00022741"/>
    </source>
</evidence>
<comment type="caution">
    <text evidence="12">The sequence shown here is derived from an EMBL/GenBank/DDBJ whole genome shotgun (WGS) entry which is preliminary data.</text>
</comment>
<evidence type="ECO:0000256" key="8">
    <source>
        <dbReference type="ARBA" id="ARBA00022777"/>
    </source>
</evidence>
<sequence>MARLFVSLYLFIVLAMIGLSAGLERLFSHTSQEPTGHVATIMTLFDAAKNNHDNLLALAQSTALPHTVLPFQSIGWNAQSAEQLKDGKSVLLYDKQFGEQLYIALNENDLLELNITRPQNNSQTFMLYSGIFFVCLGGLIALWLWPLWRDLSALKRSVSHVQDDGSLVDNHIPNTSLIAPIAQALNNMSLKVKSLLQSQRELSGAVAHEFRTPLARLKFALEARPASDSVKWNAMSLDVEELERLVQEMLDYAGSDVLYPELNLAEIPIKELVEQVVSHLQTPHLANHDISITGENLLLLGDDHFVQRALENLLVNASRYAKSRILINITQDDDYVVLSVEDDGPGIPKDVQERIFDAFYRPDEGRTRAYGGAGLGLAIVRRIQQWHEGDCQVQDSVLGGVKFTLRYPRHDR</sequence>
<dbReference type="SUPFAM" id="SSF55874">
    <property type="entry name" value="ATPase domain of HSP90 chaperone/DNA topoisomerase II/histidine kinase"/>
    <property type="match status" value="1"/>
</dbReference>
<dbReference type="Pfam" id="PF02518">
    <property type="entry name" value="HATPase_c"/>
    <property type="match status" value="1"/>
</dbReference>
<dbReference type="Gene3D" id="1.10.287.130">
    <property type="match status" value="1"/>
</dbReference>
<accession>A0ABU9SX32</accession>
<dbReference type="Proteomes" id="UP001461163">
    <property type="component" value="Unassembled WGS sequence"/>
</dbReference>
<gene>
    <name evidence="12" type="ORF">WNY77_13620</name>
</gene>
<dbReference type="InterPro" id="IPR004358">
    <property type="entry name" value="Sig_transdc_His_kin-like_C"/>
</dbReference>
<evidence type="ECO:0000256" key="4">
    <source>
        <dbReference type="ARBA" id="ARBA00022475"/>
    </source>
</evidence>
<name>A0ABU9SX32_9ALTE</name>
<dbReference type="EMBL" id="JBBMQS010000007">
    <property type="protein sequence ID" value="MEM5498442.1"/>
    <property type="molecule type" value="Genomic_DNA"/>
</dbReference>
<protein>
    <recommendedName>
        <fullName evidence="3">histidine kinase</fullName>
        <ecNumber evidence="3">2.7.13.3</ecNumber>
    </recommendedName>
</protein>
<keyword evidence="7" id="KW-0547">Nucleotide-binding</keyword>
<dbReference type="EC" id="2.7.13.3" evidence="3"/>
<organism evidence="12 13">
    <name type="scientific">Paraglaciecola mesophila</name>
    <dbReference type="NCBI Taxonomy" id="197222"/>
    <lineage>
        <taxon>Bacteria</taxon>
        <taxon>Pseudomonadati</taxon>
        <taxon>Pseudomonadota</taxon>
        <taxon>Gammaproteobacteria</taxon>
        <taxon>Alteromonadales</taxon>
        <taxon>Alteromonadaceae</taxon>
        <taxon>Paraglaciecola</taxon>
    </lineage>
</organism>
<keyword evidence="10" id="KW-0812">Transmembrane</keyword>
<dbReference type="PROSITE" id="PS50109">
    <property type="entry name" value="HIS_KIN"/>
    <property type="match status" value="1"/>
</dbReference>
<keyword evidence="6" id="KW-0808">Transferase</keyword>
<reference evidence="12 13" key="1">
    <citation type="submission" date="2024-03" db="EMBL/GenBank/DDBJ databases">
        <title>Community enrichment and isolation of bacterial strains for fucoidan degradation.</title>
        <authorList>
            <person name="Sichert A."/>
        </authorList>
    </citation>
    <scope>NUCLEOTIDE SEQUENCE [LARGE SCALE GENOMIC DNA]</scope>
    <source>
        <strain evidence="12 13">AS12</strain>
    </source>
</reference>
<dbReference type="InterPro" id="IPR036890">
    <property type="entry name" value="HATPase_C_sf"/>
</dbReference>
<dbReference type="RefSeq" id="WP_342882026.1">
    <property type="nucleotide sequence ID" value="NZ_JBBMQS010000007.1"/>
</dbReference>
<evidence type="ECO:0000256" key="10">
    <source>
        <dbReference type="SAM" id="Phobius"/>
    </source>
</evidence>
<keyword evidence="8" id="KW-0418">Kinase</keyword>
<evidence type="ECO:0000256" key="5">
    <source>
        <dbReference type="ARBA" id="ARBA00022553"/>
    </source>
</evidence>
<feature type="transmembrane region" description="Helical" evidence="10">
    <location>
        <begin position="125"/>
        <end position="148"/>
    </location>
</feature>
<dbReference type="PANTHER" id="PTHR44936">
    <property type="entry name" value="SENSOR PROTEIN CREC"/>
    <property type="match status" value="1"/>
</dbReference>
<dbReference type="GO" id="GO:0005524">
    <property type="term" value="F:ATP binding"/>
    <property type="evidence" value="ECO:0007669"/>
    <property type="project" value="UniProtKB-KW"/>
</dbReference>
<keyword evidence="4" id="KW-1003">Cell membrane</keyword>
<evidence type="ECO:0000256" key="3">
    <source>
        <dbReference type="ARBA" id="ARBA00012438"/>
    </source>
</evidence>
<evidence type="ECO:0000256" key="2">
    <source>
        <dbReference type="ARBA" id="ARBA00004651"/>
    </source>
</evidence>
<evidence type="ECO:0000256" key="9">
    <source>
        <dbReference type="ARBA" id="ARBA00022840"/>
    </source>
</evidence>
<dbReference type="InterPro" id="IPR050980">
    <property type="entry name" value="2C_sensor_his_kinase"/>
</dbReference>
<dbReference type="Pfam" id="PF00512">
    <property type="entry name" value="HisKA"/>
    <property type="match status" value="1"/>
</dbReference>
<dbReference type="CDD" id="cd00082">
    <property type="entry name" value="HisKA"/>
    <property type="match status" value="1"/>
</dbReference>
<dbReference type="PANTHER" id="PTHR44936:SF10">
    <property type="entry name" value="SENSOR PROTEIN RSTB"/>
    <property type="match status" value="1"/>
</dbReference>